<keyword evidence="2" id="KW-1185">Reference proteome</keyword>
<dbReference type="Proteomes" id="UP000095283">
    <property type="component" value="Unplaced"/>
</dbReference>
<name>A0A1I7XRE3_HETBA</name>
<organism evidence="2 3">
    <name type="scientific">Heterorhabditis bacteriophora</name>
    <name type="common">Entomopathogenic nematode worm</name>
    <dbReference type="NCBI Taxonomy" id="37862"/>
    <lineage>
        <taxon>Eukaryota</taxon>
        <taxon>Metazoa</taxon>
        <taxon>Ecdysozoa</taxon>
        <taxon>Nematoda</taxon>
        <taxon>Chromadorea</taxon>
        <taxon>Rhabditida</taxon>
        <taxon>Rhabditina</taxon>
        <taxon>Rhabditomorpha</taxon>
        <taxon>Strongyloidea</taxon>
        <taxon>Heterorhabditidae</taxon>
        <taxon>Heterorhabditis</taxon>
    </lineage>
</organism>
<reference evidence="3" key="1">
    <citation type="submission" date="2016-11" db="UniProtKB">
        <authorList>
            <consortium name="WormBaseParasite"/>
        </authorList>
    </citation>
    <scope>IDENTIFICATION</scope>
</reference>
<dbReference type="InterPro" id="IPR051971">
    <property type="entry name" value="E3_ubiquitin-PDZ_ligase"/>
</dbReference>
<sequence length="299" mass="34712">MNINPFHTSEHDHSIDDKLANLHHEMATLRIECDRLINKHLMVEKTLKQNCIICPNQESSSAYNTGGESCRSNSITPDGTMNTIQVIPSLSIVLRDQTKPRTTQLPADNVPMPKFFRSTKLRDTLYMFDKPVEELTEWSEDGEIAGPSERVPDDHTEKTETVVHFKWKVKRRCDGTRYIVKRPIRSQVLKKREAQLNKERTGVSTDDDALSELKLGHFHTREERKKHLEKERQRKIRLHQKMIDSRMTPDQTIVHLSQRKMQRKKERMLLDGFVTTAEVLSQRNPDTNTKHGLLSVTTV</sequence>
<evidence type="ECO:0000256" key="1">
    <source>
        <dbReference type="SAM" id="MobiDB-lite"/>
    </source>
</evidence>
<dbReference type="WBParaSite" id="Hba_20376">
    <property type="protein sequence ID" value="Hba_20376"/>
    <property type="gene ID" value="Hba_20376"/>
</dbReference>
<dbReference type="PANTHER" id="PTHR15545:SF8">
    <property type="entry name" value="SLO-INTERACTING PROTEIN 1"/>
    <property type="match status" value="1"/>
</dbReference>
<feature type="region of interest" description="Disordered" evidence="1">
    <location>
        <begin position="137"/>
        <end position="157"/>
    </location>
</feature>
<evidence type="ECO:0000313" key="2">
    <source>
        <dbReference type="Proteomes" id="UP000095283"/>
    </source>
</evidence>
<evidence type="ECO:0000313" key="3">
    <source>
        <dbReference type="WBParaSite" id="Hba_20376"/>
    </source>
</evidence>
<dbReference type="AlphaFoldDB" id="A0A1I7XRE3"/>
<accession>A0A1I7XRE3</accession>
<proteinExistence type="predicted"/>
<dbReference type="PANTHER" id="PTHR15545">
    <property type="entry name" value="PDZ DOMAIN CONTAINING RING FINGER PROTEIN 3, 4"/>
    <property type="match status" value="1"/>
</dbReference>
<protein>
    <submittedName>
        <fullName evidence="3">PEHE domain-containing protein</fullName>
    </submittedName>
</protein>